<keyword evidence="2" id="KW-1185">Reference proteome</keyword>
<organism evidence="1 2">
    <name type="scientific">Streptomyces heliomycini</name>
    <dbReference type="NCBI Taxonomy" id="284032"/>
    <lineage>
        <taxon>Bacteria</taxon>
        <taxon>Bacillati</taxon>
        <taxon>Actinomycetota</taxon>
        <taxon>Actinomycetes</taxon>
        <taxon>Kitasatosporales</taxon>
        <taxon>Streptomycetaceae</taxon>
        <taxon>Streptomyces</taxon>
    </lineage>
</organism>
<sequence>MSRTTTAVGTSLPDSWEELVTTALLGTDRRTPAGSVPGPDAPSALLDAAAVATVRRRAGLRPAR</sequence>
<evidence type="ECO:0000313" key="2">
    <source>
        <dbReference type="Proteomes" id="UP001589753"/>
    </source>
</evidence>
<evidence type="ECO:0000313" key="1">
    <source>
        <dbReference type="EMBL" id="MFB9352774.1"/>
    </source>
</evidence>
<protein>
    <submittedName>
        <fullName evidence="1">Uncharacterized protein</fullName>
    </submittedName>
</protein>
<dbReference type="Proteomes" id="UP001589753">
    <property type="component" value="Unassembled WGS sequence"/>
</dbReference>
<dbReference type="EMBL" id="JBHMDI010000225">
    <property type="protein sequence ID" value="MFB9352774.1"/>
    <property type="molecule type" value="Genomic_DNA"/>
</dbReference>
<dbReference type="Pfam" id="PF18944">
    <property type="entry name" value="DUF5691"/>
    <property type="match status" value="1"/>
</dbReference>
<reference evidence="1 2" key="1">
    <citation type="submission" date="2024-09" db="EMBL/GenBank/DDBJ databases">
        <authorList>
            <person name="Sun Q."/>
            <person name="Mori K."/>
        </authorList>
    </citation>
    <scope>NUCLEOTIDE SEQUENCE [LARGE SCALE GENOMIC DNA]</scope>
    <source>
        <strain evidence="1 2">JCM 9767</strain>
    </source>
</reference>
<proteinExistence type="predicted"/>
<feature type="non-terminal residue" evidence="1">
    <location>
        <position position="64"/>
    </location>
</feature>
<name>A0ABV5LLJ9_9ACTN</name>
<accession>A0ABV5LLJ9</accession>
<comment type="caution">
    <text evidence="1">The sequence shown here is derived from an EMBL/GenBank/DDBJ whole genome shotgun (WGS) entry which is preliminary data.</text>
</comment>
<gene>
    <name evidence="1" type="ORF">ACFFUA_36180</name>
</gene>
<dbReference type="InterPro" id="IPR043746">
    <property type="entry name" value="DUF5691"/>
</dbReference>